<evidence type="ECO:0000313" key="2">
    <source>
        <dbReference type="EMBL" id="KAF5398690.1"/>
    </source>
</evidence>
<dbReference type="Pfam" id="PF17820">
    <property type="entry name" value="PDZ_6"/>
    <property type="match status" value="1"/>
</dbReference>
<evidence type="ECO:0000259" key="1">
    <source>
        <dbReference type="PROSITE" id="PS50106"/>
    </source>
</evidence>
<keyword evidence="3" id="KW-1185">Reference proteome</keyword>
<feature type="domain" description="PDZ" evidence="1">
    <location>
        <begin position="1"/>
        <end position="90"/>
    </location>
</feature>
<reference evidence="2" key="1">
    <citation type="submission" date="2019-05" db="EMBL/GenBank/DDBJ databases">
        <title>Annotation for the trematode Paragonimus heterotremus.</title>
        <authorList>
            <person name="Choi Y.-J."/>
        </authorList>
    </citation>
    <scope>NUCLEOTIDE SEQUENCE</scope>
    <source>
        <strain evidence="2">LC</strain>
    </source>
</reference>
<dbReference type="CDD" id="cd00136">
    <property type="entry name" value="PDZ_canonical"/>
    <property type="match status" value="1"/>
</dbReference>
<sequence length="180" mass="20275">MVIVHQRRQSFRFGFDSSTVLFYVVTEEARAAVYLTTVIRGSPAAHAGLKVGDELLQLNGFPLGQLSAQTIMEMIRSTPQSLRIVYRPSGLCDSTNDCHTERCRKCLSNLSQPSSIYETLQPEFLAAVTTRTEHAIQNSQHDHSQNLETSDTNEYTSLRLVSSLSERTLRCHDSQHPEDF</sequence>
<dbReference type="Gene3D" id="2.30.42.10">
    <property type="match status" value="1"/>
</dbReference>
<proteinExistence type="predicted"/>
<dbReference type="InterPro" id="IPR001478">
    <property type="entry name" value="PDZ"/>
</dbReference>
<gene>
    <name evidence="2" type="ORF">PHET_07421</name>
</gene>
<comment type="caution">
    <text evidence="2">The sequence shown here is derived from an EMBL/GenBank/DDBJ whole genome shotgun (WGS) entry which is preliminary data.</text>
</comment>
<dbReference type="PROSITE" id="PS50106">
    <property type="entry name" value="PDZ"/>
    <property type="match status" value="1"/>
</dbReference>
<protein>
    <recommendedName>
        <fullName evidence="1">PDZ domain-containing protein</fullName>
    </recommendedName>
</protein>
<dbReference type="OrthoDB" id="7734647at2759"/>
<dbReference type="Proteomes" id="UP000748531">
    <property type="component" value="Unassembled WGS sequence"/>
</dbReference>
<dbReference type="InterPro" id="IPR041489">
    <property type="entry name" value="PDZ_6"/>
</dbReference>
<evidence type="ECO:0000313" key="3">
    <source>
        <dbReference type="Proteomes" id="UP000748531"/>
    </source>
</evidence>
<dbReference type="SUPFAM" id="SSF50156">
    <property type="entry name" value="PDZ domain-like"/>
    <property type="match status" value="1"/>
</dbReference>
<name>A0A8J4SWY9_9TREM</name>
<accession>A0A8J4SWY9</accession>
<dbReference type="InterPro" id="IPR036034">
    <property type="entry name" value="PDZ_sf"/>
</dbReference>
<dbReference type="AlphaFoldDB" id="A0A8J4SWY9"/>
<dbReference type="EMBL" id="LUCH01004738">
    <property type="protein sequence ID" value="KAF5398690.1"/>
    <property type="molecule type" value="Genomic_DNA"/>
</dbReference>
<dbReference type="SMART" id="SM00228">
    <property type="entry name" value="PDZ"/>
    <property type="match status" value="1"/>
</dbReference>
<organism evidence="2 3">
    <name type="scientific">Paragonimus heterotremus</name>
    <dbReference type="NCBI Taxonomy" id="100268"/>
    <lineage>
        <taxon>Eukaryota</taxon>
        <taxon>Metazoa</taxon>
        <taxon>Spiralia</taxon>
        <taxon>Lophotrochozoa</taxon>
        <taxon>Platyhelminthes</taxon>
        <taxon>Trematoda</taxon>
        <taxon>Digenea</taxon>
        <taxon>Plagiorchiida</taxon>
        <taxon>Troglotremata</taxon>
        <taxon>Troglotrematidae</taxon>
        <taxon>Paragonimus</taxon>
    </lineage>
</organism>